<proteinExistence type="predicted"/>
<sequence>MACCTTVAAALPRFDAPSTEPALRVPLPAQLSAVPNSYQLVRLMEQWAERFGYYDGRIDLSADISAFSTPECALLPHAPLWGNKPGRETLIGAQAVRKRLKDLHSVFTIVRTDMHLTLRPDGRAFCLYYKRDANLCCATIDSAKNLFVGETEPDGHGGLKVSRVDEWAATDPSDGLAVLIKACGWPAATQPFAPYHGFGAV</sequence>
<evidence type="ECO:0000313" key="1">
    <source>
        <dbReference type="EMBL" id="KAG8461125.1"/>
    </source>
</evidence>
<reference evidence="1" key="1">
    <citation type="submission" date="2021-05" db="EMBL/GenBank/DDBJ databases">
        <title>The genome of the haptophyte Pavlova lutheri (Diacronema luteri, Pavlovales) - a model for lipid biosynthesis in eukaryotic algae.</title>
        <authorList>
            <person name="Hulatt C.J."/>
            <person name="Posewitz M.C."/>
        </authorList>
    </citation>
    <scope>NUCLEOTIDE SEQUENCE</scope>
    <source>
        <strain evidence="1">NIVA-4/92</strain>
    </source>
</reference>
<keyword evidence="2" id="KW-1185">Reference proteome</keyword>
<evidence type="ECO:0008006" key="3">
    <source>
        <dbReference type="Google" id="ProtNLM"/>
    </source>
</evidence>
<name>A0A8J5XLI7_DIALT</name>
<dbReference type="EMBL" id="JAGTXO010000028">
    <property type="protein sequence ID" value="KAG8461125.1"/>
    <property type="molecule type" value="Genomic_DNA"/>
</dbReference>
<organism evidence="1 2">
    <name type="scientific">Diacronema lutheri</name>
    <name type="common">Unicellular marine alga</name>
    <name type="synonym">Monochrysis lutheri</name>
    <dbReference type="NCBI Taxonomy" id="2081491"/>
    <lineage>
        <taxon>Eukaryota</taxon>
        <taxon>Haptista</taxon>
        <taxon>Haptophyta</taxon>
        <taxon>Pavlovophyceae</taxon>
        <taxon>Pavlovales</taxon>
        <taxon>Pavlovaceae</taxon>
        <taxon>Diacronema</taxon>
    </lineage>
</organism>
<protein>
    <recommendedName>
        <fullName evidence="3">SnoaL-like domain-containing protein</fullName>
    </recommendedName>
</protein>
<comment type="caution">
    <text evidence="1">The sequence shown here is derived from an EMBL/GenBank/DDBJ whole genome shotgun (WGS) entry which is preliminary data.</text>
</comment>
<accession>A0A8J5XLI7</accession>
<gene>
    <name evidence="1" type="ORF">KFE25_003694</name>
</gene>
<dbReference type="Proteomes" id="UP000751190">
    <property type="component" value="Unassembled WGS sequence"/>
</dbReference>
<evidence type="ECO:0000313" key="2">
    <source>
        <dbReference type="Proteomes" id="UP000751190"/>
    </source>
</evidence>
<dbReference type="AlphaFoldDB" id="A0A8J5XLI7"/>